<evidence type="ECO:0000313" key="2">
    <source>
        <dbReference type="Proteomes" id="UP000175994"/>
    </source>
</evidence>
<gene>
    <name evidence="1" type="ORF">BTGOE4_09890</name>
</gene>
<dbReference type="EMBL" id="LXLI01000017">
    <property type="protein sequence ID" value="OFC94599.1"/>
    <property type="molecule type" value="Genomic_DNA"/>
</dbReference>
<dbReference type="AlphaFoldDB" id="A0A9X5N6E2"/>
<evidence type="ECO:0000313" key="1">
    <source>
        <dbReference type="EMBL" id="OFC94599.1"/>
    </source>
</evidence>
<organism evidence="1 2">
    <name type="scientific">Bacillus thuringiensis</name>
    <dbReference type="NCBI Taxonomy" id="1428"/>
    <lineage>
        <taxon>Bacteria</taxon>
        <taxon>Bacillati</taxon>
        <taxon>Bacillota</taxon>
        <taxon>Bacilli</taxon>
        <taxon>Bacillales</taxon>
        <taxon>Bacillaceae</taxon>
        <taxon>Bacillus</taxon>
        <taxon>Bacillus cereus group</taxon>
    </lineage>
</organism>
<comment type="caution">
    <text evidence="1">The sequence shown here is derived from an EMBL/GenBank/DDBJ whole genome shotgun (WGS) entry which is preliminary data.</text>
</comment>
<reference evidence="1 2" key="1">
    <citation type="submission" date="2016-04" db="EMBL/GenBank/DDBJ databases">
        <title>Bacillus thuringiensis and Bacillus weihenstephanensis as novel biocontrol agents of wilt causing Verticillium species.</title>
        <authorList>
            <person name="Hollensteiner J."/>
            <person name="Wemheuer F."/>
            <person name="Harting R."/>
            <person name="Kolarzyk A."/>
            <person name="Diaz-Valerio S."/>
            <person name="Poehlein A."/>
            <person name="Brzuszkiewicz E."/>
            <person name="Nesemann K."/>
            <person name="Braus-Stromeyer S."/>
            <person name="Braus G."/>
            <person name="Daniel R."/>
            <person name="Liesegang H."/>
        </authorList>
    </citation>
    <scope>NUCLEOTIDE SEQUENCE [LARGE SCALE GENOMIC DNA]</scope>
    <source>
        <strain evidence="1 2">GOE4</strain>
    </source>
</reference>
<accession>A0A9X5N6E2</accession>
<dbReference type="Proteomes" id="UP000175994">
    <property type="component" value="Unassembled WGS sequence"/>
</dbReference>
<proteinExistence type="predicted"/>
<sequence>MSQLKEAIELLESTFTDRRDRYPATVTNEHGILPCIVSRTEHLEALIEMALDLLHEHAEEAM</sequence>
<protein>
    <submittedName>
        <fullName evidence="1">Uncharacterized protein</fullName>
    </submittedName>
</protein>
<dbReference type="RefSeq" id="WP_070183609.1">
    <property type="nucleotide sequence ID" value="NZ_LXLI01000017.1"/>
</dbReference>
<name>A0A9X5N6E2_BACTU</name>